<sequence length="83" mass="8902">MGAPAAKCVKTSGTQHCAQPMSTALLSANCVAYVYCSNIFVSYTGEKQASFYKADNKYLRLASPKGLTIYSSMPLQGAIKQQV</sequence>
<protein>
    <submittedName>
        <fullName evidence="1">Uncharacterized protein</fullName>
    </submittedName>
</protein>
<dbReference type="InParanoid" id="G3HYA1"/>
<proteinExistence type="predicted"/>
<evidence type="ECO:0000313" key="1">
    <source>
        <dbReference type="EMBL" id="EGW11860.1"/>
    </source>
</evidence>
<organism evidence="1 2">
    <name type="scientific">Cricetulus griseus</name>
    <name type="common">Chinese hamster</name>
    <name type="synonym">Cricetulus barabensis griseus</name>
    <dbReference type="NCBI Taxonomy" id="10029"/>
    <lineage>
        <taxon>Eukaryota</taxon>
        <taxon>Metazoa</taxon>
        <taxon>Chordata</taxon>
        <taxon>Craniata</taxon>
        <taxon>Vertebrata</taxon>
        <taxon>Euteleostomi</taxon>
        <taxon>Mammalia</taxon>
        <taxon>Eutheria</taxon>
        <taxon>Euarchontoglires</taxon>
        <taxon>Glires</taxon>
        <taxon>Rodentia</taxon>
        <taxon>Myomorpha</taxon>
        <taxon>Muroidea</taxon>
        <taxon>Cricetidae</taxon>
        <taxon>Cricetinae</taxon>
        <taxon>Cricetulus</taxon>
    </lineage>
</organism>
<dbReference type="AlphaFoldDB" id="G3HYA1"/>
<reference evidence="2" key="1">
    <citation type="journal article" date="2011" name="Nat. Biotechnol.">
        <title>The genomic sequence of the Chinese hamster ovary (CHO)-K1 cell line.</title>
        <authorList>
            <person name="Xu X."/>
            <person name="Nagarajan H."/>
            <person name="Lewis N.E."/>
            <person name="Pan S."/>
            <person name="Cai Z."/>
            <person name="Liu X."/>
            <person name="Chen W."/>
            <person name="Xie M."/>
            <person name="Wang W."/>
            <person name="Hammond S."/>
            <person name="Andersen M.R."/>
            <person name="Neff N."/>
            <person name="Passarelli B."/>
            <person name="Koh W."/>
            <person name="Fan H.C."/>
            <person name="Wang J."/>
            <person name="Gui Y."/>
            <person name="Lee K.H."/>
            <person name="Betenbaugh M.J."/>
            <person name="Quake S.R."/>
            <person name="Famili I."/>
            <person name="Palsson B.O."/>
            <person name="Wang J."/>
        </authorList>
    </citation>
    <scope>NUCLEOTIDE SEQUENCE [LARGE SCALE GENOMIC DNA]</scope>
    <source>
        <strain evidence="2">CHO K1 cell line</strain>
    </source>
</reference>
<gene>
    <name evidence="1" type="ORF">I79_016024</name>
</gene>
<evidence type="ECO:0000313" key="2">
    <source>
        <dbReference type="Proteomes" id="UP000001075"/>
    </source>
</evidence>
<name>G3HYA1_CRIGR</name>
<accession>G3HYA1</accession>
<dbReference type="Proteomes" id="UP000001075">
    <property type="component" value="Unassembled WGS sequence"/>
</dbReference>
<dbReference type="EMBL" id="JH000916">
    <property type="protein sequence ID" value="EGW11860.1"/>
    <property type="molecule type" value="Genomic_DNA"/>
</dbReference>